<feature type="transmembrane region" description="Helical" evidence="1">
    <location>
        <begin position="167"/>
        <end position="193"/>
    </location>
</feature>
<feature type="transmembrane region" description="Helical" evidence="1">
    <location>
        <begin position="137"/>
        <end position="161"/>
    </location>
</feature>
<evidence type="ECO:0008006" key="4">
    <source>
        <dbReference type="Google" id="ProtNLM"/>
    </source>
</evidence>
<feature type="transmembrane region" description="Helical" evidence="1">
    <location>
        <begin position="428"/>
        <end position="450"/>
    </location>
</feature>
<feature type="transmembrane region" description="Helical" evidence="1">
    <location>
        <begin position="93"/>
        <end position="116"/>
    </location>
</feature>
<dbReference type="AlphaFoldDB" id="A0A4R3MPH4"/>
<organism evidence="2 3">
    <name type="scientific">Natranaerovirga pectinivora</name>
    <dbReference type="NCBI Taxonomy" id="682400"/>
    <lineage>
        <taxon>Bacteria</taxon>
        <taxon>Bacillati</taxon>
        <taxon>Bacillota</taxon>
        <taxon>Clostridia</taxon>
        <taxon>Lachnospirales</taxon>
        <taxon>Natranaerovirgaceae</taxon>
        <taxon>Natranaerovirga</taxon>
    </lineage>
</organism>
<keyword evidence="1" id="KW-0472">Membrane</keyword>
<name>A0A4R3MPH4_9FIRM</name>
<dbReference type="OrthoDB" id="2659138at2"/>
<comment type="caution">
    <text evidence="2">The sequence shown here is derived from an EMBL/GenBank/DDBJ whole genome shotgun (WGS) entry which is preliminary data.</text>
</comment>
<evidence type="ECO:0000313" key="3">
    <source>
        <dbReference type="Proteomes" id="UP000294902"/>
    </source>
</evidence>
<keyword evidence="1" id="KW-1133">Transmembrane helix</keyword>
<keyword evidence="3" id="KW-1185">Reference proteome</keyword>
<feature type="transmembrane region" description="Helical" evidence="1">
    <location>
        <begin position="495"/>
        <end position="513"/>
    </location>
</feature>
<protein>
    <recommendedName>
        <fullName evidence="4">ABC-2 type transport system permease protein</fullName>
    </recommendedName>
</protein>
<evidence type="ECO:0000313" key="2">
    <source>
        <dbReference type="EMBL" id="TCT15509.1"/>
    </source>
</evidence>
<feature type="transmembrane region" description="Helical" evidence="1">
    <location>
        <begin position="205"/>
        <end position="224"/>
    </location>
</feature>
<feature type="transmembrane region" description="Helical" evidence="1">
    <location>
        <begin position="347"/>
        <end position="367"/>
    </location>
</feature>
<sequence>MKNFMSLRILDLFGGVINRVGADYKMVRRIMQVKLTLDRRRVPTLFNDSNKKDKDQDKNYFFWSMLFYMFIGSVVLVPIVVLGENYMFQMSLIFGVLMFMIMTLLISDFSSVLLDLRDKNILGTKPVSSKTINVAKILHILIYMMLLTFSLCGTALIAALFRHGFVFFIVFLVSIIFADLLIVVLTALFYLLILRVFDGEKLKDIITYVQIVLSIGITVGYQFVGRLFNFSDLQFTYESKFWHLFIIPSWYGSTFDMILNNHYTSYNITSAILAFGVPIIAICIYIKLIPVFERNLQKLNQHGERKKKSRNFAEAVSVLFSINRYERTYFKFAYNMFKTERDFKLKVYPSLGIALVFPYIMLFNILQGQGFGSLSNSKMYLWLYMSALIIPNIVMMSKHSSQWKGSWIYRMVPYDSKEFIIKGTLKAALARLVVPIYIINAGVFIGLFGVSIIPDIVVIFISLLAFTVICFIGLDKGLPFSENFEVVKETEGLKFLGLIIVLGVFAFLHYIFLTFKLGIYLYLVLLLIFNFLIWKIGIRLGSKKVL</sequence>
<feature type="transmembrane region" description="Helical" evidence="1">
    <location>
        <begin position="456"/>
        <end position="474"/>
    </location>
</feature>
<gene>
    <name evidence="2" type="ORF">EDC18_103214</name>
</gene>
<accession>A0A4R3MPH4</accession>
<dbReference type="EMBL" id="SMAL01000003">
    <property type="protein sequence ID" value="TCT15509.1"/>
    <property type="molecule type" value="Genomic_DNA"/>
</dbReference>
<dbReference type="RefSeq" id="WP_132251263.1">
    <property type="nucleotide sequence ID" value="NZ_SMAL01000003.1"/>
</dbReference>
<evidence type="ECO:0000256" key="1">
    <source>
        <dbReference type="SAM" id="Phobius"/>
    </source>
</evidence>
<proteinExistence type="predicted"/>
<feature type="transmembrane region" description="Helical" evidence="1">
    <location>
        <begin position="60"/>
        <end position="81"/>
    </location>
</feature>
<feature type="transmembrane region" description="Helical" evidence="1">
    <location>
        <begin position="266"/>
        <end position="288"/>
    </location>
</feature>
<reference evidence="2 3" key="1">
    <citation type="submission" date="2019-03" db="EMBL/GenBank/DDBJ databases">
        <title>Genomic Encyclopedia of Type Strains, Phase IV (KMG-IV): sequencing the most valuable type-strain genomes for metagenomic binning, comparative biology and taxonomic classification.</title>
        <authorList>
            <person name="Goeker M."/>
        </authorList>
    </citation>
    <scope>NUCLEOTIDE SEQUENCE [LARGE SCALE GENOMIC DNA]</scope>
    <source>
        <strain evidence="2 3">DSM 24629</strain>
    </source>
</reference>
<feature type="transmembrane region" description="Helical" evidence="1">
    <location>
        <begin position="379"/>
        <end position="397"/>
    </location>
</feature>
<dbReference type="Proteomes" id="UP000294902">
    <property type="component" value="Unassembled WGS sequence"/>
</dbReference>
<feature type="transmembrane region" description="Helical" evidence="1">
    <location>
        <begin position="519"/>
        <end position="538"/>
    </location>
</feature>
<keyword evidence="1" id="KW-0812">Transmembrane</keyword>